<reference evidence="1" key="1">
    <citation type="journal article" date="2014" name="Front. Microbiol.">
        <title>High frequency of phylogenetically diverse reductive dehalogenase-homologous genes in deep subseafloor sedimentary metagenomes.</title>
        <authorList>
            <person name="Kawai M."/>
            <person name="Futagami T."/>
            <person name="Toyoda A."/>
            <person name="Takaki Y."/>
            <person name="Nishi S."/>
            <person name="Hori S."/>
            <person name="Arai W."/>
            <person name="Tsubouchi T."/>
            <person name="Morono Y."/>
            <person name="Uchiyama I."/>
            <person name="Ito T."/>
            <person name="Fujiyama A."/>
            <person name="Inagaki F."/>
            <person name="Takami H."/>
        </authorList>
    </citation>
    <scope>NUCLEOTIDE SEQUENCE</scope>
    <source>
        <strain evidence="1">Expedition CK06-06</strain>
    </source>
</reference>
<evidence type="ECO:0008006" key="2">
    <source>
        <dbReference type="Google" id="ProtNLM"/>
    </source>
</evidence>
<accession>X1JDF7</accession>
<evidence type="ECO:0000313" key="1">
    <source>
        <dbReference type="EMBL" id="GAH79535.1"/>
    </source>
</evidence>
<name>X1JDF7_9ZZZZ</name>
<dbReference type="EMBL" id="BARU01036660">
    <property type="protein sequence ID" value="GAH79535.1"/>
    <property type="molecule type" value="Genomic_DNA"/>
</dbReference>
<organism evidence="1">
    <name type="scientific">marine sediment metagenome</name>
    <dbReference type="NCBI Taxonomy" id="412755"/>
    <lineage>
        <taxon>unclassified sequences</taxon>
        <taxon>metagenomes</taxon>
        <taxon>ecological metagenomes</taxon>
    </lineage>
</organism>
<dbReference type="AlphaFoldDB" id="X1JDF7"/>
<sequence>MNDFRDIIIKLAFTMYSSPGVYALLLGSGISRDAGIPTGWEITLDLIKNIA</sequence>
<feature type="non-terminal residue" evidence="1">
    <location>
        <position position="51"/>
    </location>
</feature>
<proteinExistence type="predicted"/>
<comment type="caution">
    <text evidence="1">The sequence shown here is derived from an EMBL/GenBank/DDBJ whole genome shotgun (WGS) entry which is preliminary data.</text>
</comment>
<gene>
    <name evidence="1" type="ORF">S03H2_57207</name>
</gene>
<protein>
    <recommendedName>
        <fullName evidence="2">Deacetylase sirtuin-type domain-containing protein</fullName>
    </recommendedName>
</protein>